<reference evidence="5 6" key="1">
    <citation type="submission" date="2018-10" db="EMBL/GenBank/DDBJ databases">
        <title>Sequencing the genomes of 1000 actinobacteria strains.</title>
        <authorList>
            <person name="Klenk H.-P."/>
        </authorList>
    </citation>
    <scope>NUCLEOTIDE SEQUENCE [LARGE SCALE GENOMIC DNA]</scope>
    <source>
        <strain evidence="5 6">DSM 43911</strain>
    </source>
</reference>
<dbReference type="GO" id="GO:0006565">
    <property type="term" value="P:L-serine catabolic process"/>
    <property type="evidence" value="ECO:0007669"/>
    <property type="project" value="TreeGrafter"/>
</dbReference>
<keyword evidence="3" id="KW-0456">Lyase</keyword>
<comment type="caution">
    <text evidence="5">The sequence shown here is derived from an EMBL/GenBank/DDBJ whole genome shotgun (WGS) entry which is preliminary data.</text>
</comment>
<dbReference type="InterPro" id="IPR001926">
    <property type="entry name" value="TrpB-like_PALP"/>
</dbReference>
<dbReference type="InterPro" id="IPR036052">
    <property type="entry name" value="TrpB-like_PALP_sf"/>
</dbReference>
<dbReference type="Gene3D" id="3.40.50.1100">
    <property type="match status" value="2"/>
</dbReference>
<evidence type="ECO:0000256" key="1">
    <source>
        <dbReference type="ARBA" id="ARBA00001933"/>
    </source>
</evidence>
<organism evidence="5 6">
    <name type="scientific">Saccharothrix variisporea</name>
    <dbReference type="NCBI Taxonomy" id="543527"/>
    <lineage>
        <taxon>Bacteria</taxon>
        <taxon>Bacillati</taxon>
        <taxon>Actinomycetota</taxon>
        <taxon>Actinomycetes</taxon>
        <taxon>Pseudonocardiales</taxon>
        <taxon>Pseudonocardiaceae</taxon>
        <taxon>Saccharothrix</taxon>
    </lineage>
</organism>
<evidence type="ECO:0000256" key="3">
    <source>
        <dbReference type="ARBA" id="ARBA00023239"/>
    </source>
</evidence>
<dbReference type="PANTHER" id="PTHR48078">
    <property type="entry name" value="THREONINE DEHYDRATASE, MITOCHONDRIAL-RELATED"/>
    <property type="match status" value="1"/>
</dbReference>
<dbReference type="Pfam" id="PF00291">
    <property type="entry name" value="PALP"/>
    <property type="match status" value="1"/>
</dbReference>
<dbReference type="GO" id="GO:0009097">
    <property type="term" value="P:isoleucine biosynthetic process"/>
    <property type="evidence" value="ECO:0007669"/>
    <property type="project" value="TreeGrafter"/>
</dbReference>
<proteinExistence type="predicted"/>
<name>A0A495X9V3_9PSEU</name>
<dbReference type="InterPro" id="IPR050147">
    <property type="entry name" value="Ser/Thr_Dehydratase"/>
</dbReference>
<dbReference type="EMBL" id="RBXR01000001">
    <property type="protein sequence ID" value="RKT71020.1"/>
    <property type="molecule type" value="Genomic_DNA"/>
</dbReference>
<dbReference type="PANTHER" id="PTHR48078:SF17">
    <property type="entry name" value="THREONINE DEHYDRATASE"/>
    <property type="match status" value="1"/>
</dbReference>
<evidence type="ECO:0000313" key="6">
    <source>
        <dbReference type="Proteomes" id="UP000272729"/>
    </source>
</evidence>
<keyword evidence="6" id="KW-1185">Reference proteome</keyword>
<sequence length="313" mass="32569">MADLAFWAVDIDLDNIARAAEIIDPVFRDTPQYVDEQLCAALGRRVLVKVETTNPLRSFKGRGADFLASTLPAGQPVVCASAGNFGQAVAYAGRNHGFPVEVFVSDRAVPDKVRRMRLLGAVVHEVPGDFTGAKAVARAHAAETGAVFVEDGREPAVCEGAGTIAVELLRAGVSLDSVVVPLGDGALITGMARWLKHHSPHTRVVGVCAEGAPALAHAWAGRVWDGPVWDGPVDTIADGIAVRVPVPESVTRVRELVDDVVLVSDDAIRAAADLALRTLGLVLEPAGAAGLAGLVAHDLPGETTATVLTGSNV</sequence>
<dbReference type="Proteomes" id="UP000272729">
    <property type="component" value="Unassembled WGS sequence"/>
</dbReference>
<evidence type="ECO:0000313" key="5">
    <source>
        <dbReference type="EMBL" id="RKT71020.1"/>
    </source>
</evidence>
<comment type="cofactor">
    <cofactor evidence="1">
        <name>pyridoxal 5'-phosphate</name>
        <dbReference type="ChEBI" id="CHEBI:597326"/>
    </cofactor>
</comment>
<dbReference type="GO" id="GO:0006567">
    <property type="term" value="P:L-threonine catabolic process"/>
    <property type="evidence" value="ECO:0007669"/>
    <property type="project" value="TreeGrafter"/>
</dbReference>
<gene>
    <name evidence="5" type="ORF">DFJ66_4297</name>
</gene>
<evidence type="ECO:0000256" key="2">
    <source>
        <dbReference type="ARBA" id="ARBA00022898"/>
    </source>
</evidence>
<evidence type="ECO:0000259" key="4">
    <source>
        <dbReference type="Pfam" id="PF00291"/>
    </source>
</evidence>
<keyword evidence="2" id="KW-0663">Pyridoxal phosphate</keyword>
<dbReference type="AlphaFoldDB" id="A0A495X9V3"/>
<feature type="domain" description="Tryptophan synthase beta chain-like PALP" evidence="4">
    <location>
        <begin position="28"/>
        <end position="310"/>
    </location>
</feature>
<dbReference type="GO" id="GO:0003941">
    <property type="term" value="F:L-serine ammonia-lyase activity"/>
    <property type="evidence" value="ECO:0007669"/>
    <property type="project" value="TreeGrafter"/>
</dbReference>
<dbReference type="SUPFAM" id="SSF53686">
    <property type="entry name" value="Tryptophan synthase beta subunit-like PLP-dependent enzymes"/>
    <property type="match status" value="1"/>
</dbReference>
<dbReference type="GO" id="GO:0004794">
    <property type="term" value="F:threonine deaminase activity"/>
    <property type="evidence" value="ECO:0007669"/>
    <property type="project" value="TreeGrafter"/>
</dbReference>
<protein>
    <submittedName>
        <fullName evidence="5">Threonine dehydratase</fullName>
    </submittedName>
</protein>
<accession>A0A495X9V3</accession>